<sequence length="367" mass="42910">MDDNRKEEFLICSNCFKDEGLKIDAKQIGIENDEPCKKCKSEEGAKLTKDLTRDLCYRFFVRGTIEKCEYGGFPLIEMNEQHYNRSDIDVSPWLIDDVKVIEKAGEIGLFYYGPRFWMFGEIEPLKSLQNKEERDEIIETILNKYPVKYLNPDKYFYRLRKDPKVPHNFSEYDTPPEQFIGDGRFDIPNFPILYGSQDLEICIHECRTTVEDNIFVGKLKPKQNLKLLDLTEHIEEENVTEFESLDMAIHFLFLAGKHSYEICRNIAKQAHKKGFDGIIYPSYFSYLRTGTIPFDTVYGISIRRIPQYRNYVASQIIPNLALFGRPIEENKVEVECVNKVLINKVIYETSFGPAYHKAFSEEENINV</sequence>
<evidence type="ECO:0000313" key="2">
    <source>
        <dbReference type="EMBL" id="MFB9064814.1"/>
    </source>
</evidence>
<dbReference type="Pfam" id="PF08808">
    <property type="entry name" value="RES"/>
    <property type="match status" value="1"/>
</dbReference>
<accession>A0ABV5FMP4</accession>
<dbReference type="Proteomes" id="UP001589589">
    <property type="component" value="Unassembled WGS sequence"/>
</dbReference>
<keyword evidence="3" id="KW-1185">Reference proteome</keyword>
<dbReference type="RefSeq" id="WP_290266390.1">
    <property type="nucleotide sequence ID" value="NZ_JAUFQQ010000005.1"/>
</dbReference>
<gene>
    <name evidence="2" type="ORF">ACFFUQ_12350</name>
</gene>
<proteinExistence type="predicted"/>
<feature type="domain" description="RES" evidence="1">
    <location>
        <begin position="169"/>
        <end position="283"/>
    </location>
</feature>
<dbReference type="InterPro" id="IPR014914">
    <property type="entry name" value="RES_dom"/>
</dbReference>
<evidence type="ECO:0000259" key="1">
    <source>
        <dbReference type="Pfam" id="PF08808"/>
    </source>
</evidence>
<comment type="caution">
    <text evidence="2">The sequence shown here is derived from an EMBL/GenBank/DDBJ whole genome shotgun (WGS) entry which is preliminary data.</text>
</comment>
<name>A0ABV5FMP4_9FLAO</name>
<dbReference type="EMBL" id="JBHMEX010000036">
    <property type="protein sequence ID" value="MFB9064814.1"/>
    <property type="molecule type" value="Genomic_DNA"/>
</dbReference>
<evidence type="ECO:0000313" key="3">
    <source>
        <dbReference type="Proteomes" id="UP001589589"/>
    </source>
</evidence>
<organism evidence="2 3">
    <name type="scientific">Flavobacterium branchiarum</name>
    <dbReference type="NCBI Taxonomy" id="1114870"/>
    <lineage>
        <taxon>Bacteria</taxon>
        <taxon>Pseudomonadati</taxon>
        <taxon>Bacteroidota</taxon>
        <taxon>Flavobacteriia</taxon>
        <taxon>Flavobacteriales</taxon>
        <taxon>Flavobacteriaceae</taxon>
        <taxon>Flavobacterium</taxon>
    </lineage>
</organism>
<reference evidence="2 3" key="1">
    <citation type="submission" date="2024-09" db="EMBL/GenBank/DDBJ databases">
        <authorList>
            <person name="Sun Q."/>
            <person name="Mori K."/>
        </authorList>
    </citation>
    <scope>NUCLEOTIDE SEQUENCE [LARGE SCALE GENOMIC DNA]</scope>
    <source>
        <strain evidence="2 3">CECT 7908</strain>
    </source>
</reference>
<protein>
    <submittedName>
        <fullName evidence="2">RES family NAD+ phosphorylase</fullName>
    </submittedName>
</protein>